<keyword evidence="1" id="KW-0732">Signal</keyword>
<dbReference type="InterPro" id="IPR011220">
    <property type="entry name" value="UCP028205"/>
</dbReference>
<comment type="caution">
    <text evidence="3">The sequence shown here is derived from an EMBL/GenBank/DDBJ whole genome shotgun (WGS) entry which is preliminary data.</text>
</comment>
<dbReference type="AlphaFoldDB" id="A0AAV5NTJ9"/>
<proteinExistence type="predicted"/>
<keyword evidence="4" id="KW-1185">Reference proteome</keyword>
<organism evidence="3 4">
    <name type="scientific">Vibrio penaeicida</name>
    <dbReference type="NCBI Taxonomy" id="104609"/>
    <lineage>
        <taxon>Bacteria</taxon>
        <taxon>Pseudomonadati</taxon>
        <taxon>Pseudomonadota</taxon>
        <taxon>Gammaproteobacteria</taxon>
        <taxon>Vibrionales</taxon>
        <taxon>Vibrionaceae</taxon>
        <taxon>Vibrio</taxon>
    </lineage>
</organism>
<keyword evidence="3" id="KW-0449">Lipoprotein</keyword>
<evidence type="ECO:0000259" key="2">
    <source>
        <dbReference type="Pfam" id="PF17131"/>
    </source>
</evidence>
<dbReference type="EMBL" id="BSNX01000041">
    <property type="protein sequence ID" value="GLQ73945.1"/>
    <property type="molecule type" value="Genomic_DNA"/>
</dbReference>
<dbReference type="RefSeq" id="WP_126609161.1">
    <property type="nucleotide sequence ID" value="NZ_AP025145.1"/>
</dbReference>
<evidence type="ECO:0000256" key="1">
    <source>
        <dbReference type="SAM" id="SignalP"/>
    </source>
</evidence>
<reference evidence="4" key="1">
    <citation type="journal article" date="2019" name="Int. J. Syst. Evol. Microbiol.">
        <title>The Global Catalogue of Microorganisms (GCM) 10K type strain sequencing project: providing services to taxonomists for standard genome sequencing and annotation.</title>
        <authorList>
            <consortium name="The Broad Institute Genomics Platform"/>
            <consortium name="The Broad Institute Genome Sequencing Center for Infectious Disease"/>
            <person name="Wu L."/>
            <person name="Ma J."/>
        </authorList>
    </citation>
    <scope>NUCLEOTIDE SEQUENCE [LARGE SCALE GENOMIC DNA]</scope>
    <source>
        <strain evidence="4">NBRC 15640</strain>
    </source>
</reference>
<dbReference type="Gene3D" id="2.50.20.10">
    <property type="entry name" value="Lipoprotein localisation LolA/LolB/LppX"/>
    <property type="match status" value="1"/>
</dbReference>
<dbReference type="InterPro" id="IPR033399">
    <property type="entry name" value="TP_0789-like"/>
</dbReference>
<dbReference type="CDD" id="cd16329">
    <property type="entry name" value="LolA_like"/>
    <property type="match status" value="1"/>
</dbReference>
<dbReference type="PIRSF" id="PIRSF028205">
    <property type="entry name" value="UCP028205"/>
    <property type="match status" value="1"/>
</dbReference>
<gene>
    <name evidence="3" type="ORF">GCM10007932_33050</name>
</gene>
<sequence length="264" mass="30046">MFKFISRIVLLVMMSGAGLVLTIGQVHATVDVATLDVNAILKKADEYRMEDESSKVVSVVHLFKNNEREKTHQYHVYTRPQRQSLVIFKSKVEAGQKMLMLEDNYWLVMPKSRRPIRITPMQKLLGEASVGDISTLTWSDDYEGVFEQIESVTKPDGSEIEGNKLLLTAKTKGASYHTIELWLAPETDFPIKANLILKSGKIAKEAWFTKGERNGGRAVVAMTLLDKIQPNQKTQIEYKEISPFELEEKYYNPSYLVRNSVSEL</sequence>
<feature type="chain" id="PRO_5043607721" evidence="1">
    <location>
        <begin position="29"/>
        <end position="264"/>
    </location>
</feature>
<dbReference type="Pfam" id="PF17131">
    <property type="entry name" value="LolA_like"/>
    <property type="match status" value="1"/>
</dbReference>
<feature type="signal peptide" evidence="1">
    <location>
        <begin position="1"/>
        <end position="28"/>
    </location>
</feature>
<accession>A0AAV5NTJ9</accession>
<feature type="domain" description="Uncharacterized protein TP-0789" evidence="2">
    <location>
        <begin position="82"/>
        <end position="257"/>
    </location>
</feature>
<name>A0AAV5NTJ9_9VIBR</name>
<dbReference type="Proteomes" id="UP001156690">
    <property type="component" value="Unassembled WGS sequence"/>
</dbReference>
<evidence type="ECO:0000313" key="4">
    <source>
        <dbReference type="Proteomes" id="UP001156690"/>
    </source>
</evidence>
<protein>
    <submittedName>
        <fullName evidence="3">Outer membrane lipoprotein-sorting protein</fullName>
    </submittedName>
</protein>
<evidence type="ECO:0000313" key="3">
    <source>
        <dbReference type="EMBL" id="GLQ73945.1"/>
    </source>
</evidence>